<dbReference type="CDD" id="cd00024">
    <property type="entry name" value="CD_CSD"/>
    <property type="match status" value="1"/>
</dbReference>
<evidence type="ECO:0008006" key="10">
    <source>
        <dbReference type="Google" id="ProtNLM"/>
    </source>
</evidence>
<evidence type="ECO:0000259" key="7">
    <source>
        <dbReference type="Pfam" id="PF25597"/>
    </source>
</evidence>
<dbReference type="InterPro" id="IPR039537">
    <property type="entry name" value="Retrotran_Ty1/copia-like"/>
</dbReference>
<dbReference type="InterPro" id="IPR013103">
    <property type="entry name" value="RVT_2"/>
</dbReference>
<dbReference type="Pfam" id="PF07727">
    <property type="entry name" value="RVT_2"/>
    <property type="match status" value="1"/>
</dbReference>
<keyword evidence="3" id="KW-0378">Hydrolase</keyword>
<dbReference type="Proteomes" id="UP001209570">
    <property type="component" value="Unassembled WGS sequence"/>
</dbReference>
<evidence type="ECO:0000256" key="3">
    <source>
        <dbReference type="ARBA" id="ARBA00022801"/>
    </source>
</evidence>
<dbReference type="PANTHER" id="PTHR42648">
    <property type="entry name" value="TRANSPOSASE, PUTATIVE-RELATED"/>
    <property type="match status" value="1"/>
</dbReference>
<dbReference type="GO" id="GO:0006508">
    <property type="term" value="P:proteolysis"/>
    <property type="evidence" value="ECO:0007669"/>
    <property type="project" value="UniProtKB-KW"/>
</dbReference>
<evidence type="ECO:0000313" key="8">
    <source>
        <dbReference type="EMBL" id="KAJ0392066.1"/>
    </source>
</evidence>
<dbReference type="GO" id="GO:0008233">
    <property type="term" value="F:peptidase activity"/>
    <property type="evidence" value="ECO:0007669"/>
    <property type="project" value="UniProtKB-KW"/>
</dbReference>
<evidence type="ECO:0000256" key="1">
    <source>
        <dbReference type="ARBA" id="ARBA00022670"/>
    </source>
</evidence>
<organism evidence="8 9">
    <name type="scientific">Pythium insidiosum</name>
    <name type="common">Pythiosis disease agent</name>
    <dbReference type="NCBI Taxonomy" id="114742"/>
    <lineage>
        <taxon>Eukaryota</taxon>
        <taxon>Sar</taxon>
        <taxon>Stramenopiles</taxon>
        <taxon>Oomycota</taxon>
        <taxon>Peronosporomycetes</taxon>
        <taxon>Pythiales</taxon>
        <taxon>Pythiaceae</taxon>
        <taxon>Pythium</taxon>
    </lineage>
</organism>
<feature type="domain" description="Reverse transcriptase Ty1/copia-type" evidence="5">
    <location>
        <begin position="739"/>
        <end position="814"/>
    </location>
</feature>
<feature type="compositionally biased region" description="Basic and acidic residues" evidence="4">
    <location>
        <begin position="262"/>
        <end position="276"/>
    </location>
</feature>
<keyword evidence="1" id="KW-0645">Protease</keyword>
<evidence type="ECO:0000256" key="2">
    <source>
        <dbReference type="ARBA" id="ARBA00022723"/>
    </source>
</evidence>
<accession>A0AAD5L8U0</accession>
<dbReference type="AlphaFoldDB" id="A0AAD5L8U0"/>
<protein>
    <recommendedName>
        <fullName evidence="10">Reverse transcriptase Ty1/copia-type domain-containing protein</fullName>
    </recommendedName>
</protein>
<feature type="region of interest" description="Disordered" evidence="4">
    <location>
        <begin position="261"/>
        <end position="299"/>
    </location>
</feature>
<evidence type="ECO:0000313" key="9">
    <source>
        <dbReference type="Proteomes" id="UP001209570"/>
    </source>
</evidence>
<dbReference type="InterPro" id="IPR012337">
    <property type="entry name" value="RNaseH-like_sf"/>
</dbReference>
<dbReference type="PANTHER" id="PTHR42648:SF28">
    <property type="entry name" value="TRANSPOSON-ENCODED PROTEIN WITH RIBONUCLEASE H-LIKE AND RETROVIRUS ZINC FINGER-LIKE DOMAINS"/>
    <property type="match status" value="1"/>
</dbReference>
<feature type="compositionally biased region" description="Basic and acidic residues" evidence="4">
    <location>
        <begin position="370"/>
        <end position="384"/>
    </location>
</feature>
<feature type="domain" description="Retrovirus-related Pol polyprotein from transposon TNT 1-94-like beta-barrel" evidence="6">
    <location>
        <begin position="437"/>
        <end position="517"/>
    </location>
</feature>
<dbReference type="GO" id="GO:0046872">
    <property type="term" value="F:metal ion binding"/>
    <property type="evidence" value="ECO:0007669"/>
    <property type="project" value="UniProtKB-KW"/>
</dbReference>
<comment type="caution">
    <text evidence="8">The sequence shown here is derived from an EMBL/GenBank/DDBJ whole genome shotgun (WGS) entry which is preliminary data.</text>
</comment>
<proteinExistence type="predicted"/>
<dbReference type="EMBL" id="JAKCXM010000731">
    <property type="protein sequence ID" value="KAJ0392066.1"/>
    <property type="molecule type" value="Genomic_DNA"/>
</dbReference>
<gene>
    <name evidence="8" type="ORF">P43SY_011689</name>
</gene>
<name>A0AAD5L8U0_PYTIN</name>
<dbReference type="Pfam" id="PF22936">
    <property type="entry name" value="Pol_BBD"/>
    <property type="match status" value="1"/>
</dbReference>
<dbReference type="SUPFAM" id="SSF53098">
    <property type="entry name" value="Ribonuclease H-like"/>
    <property type="match status" value="1"/>
</dbReference>
<evidence type="ECO:0000259" key="6">
    <source>
        <dbReference type="Pfam" id="PF22936"/>
    </source>
</evidence>
<keyword evidence="9" id="KW-1185">Reference proteome</keyword>
<keyword evidence="2" id="KW-0479">Metal-binding</keyword>
<feature type="domain" description="Retroviral polymerase SH3-like" evidence="7">
    <location>
        <begin position="703"/>
        <end position="732"/>
    </location>
</feature>
<dbReference type="Pfam" id="PF25597">
    <property type="entry name" value="SH3_retrovirus"/>
    <property type="match status" value="1"/>
</dbReference>
<evidence type="ECO:0000259" key="5">
    <source>
        <dbReference type="Pfam" id="PF07727"/>
    </source>
</evidence>
<evidence type="ECO:0000256" key="4">
    <source>
        <dbReference type="SAM" id="MobiDB-lite"/>
    </source>
</evidence>
<dbReference type="InterPro" id="IPR054722">
    <property type="entry name" value="PolX-like_BBD"/>
</dbReference>
<sequence length="822" mass="92889">MARFYRVHWLGYPDDQDTWEHGPTLALERARAESAPGAGKYAAARAAAIAVDSRGLVAVTLAAGAAGTAPTADFAPCTVSPDAEVALCMLPSLAEVIAIEDTKNHSAARLVSSLPMEYRKLVQGLVSPYQMWQKLESHFGTRDPTDYAAAYQGVFRLRIEEVENSEMFVQTLDANIITFERVTNSQLSDMFKSMILQHALPQSWEYIIRGWLGQAKVLPYVKLMELVSSELKRRHQESNGQDKGRTEKAYAVVEATPPAEVIADKKGEKVKTDGPPKKKQNVGKSGNKNQQEHEEADYDDDLPGVRVMTRDDIIKNINMNHKMSPADKRLARQYVKRQFDLEIAFEPEQVKLRRQQIELMLLERRLQADKERHETNKEVDKSSDDEAQTYNKGMAGSAASEAQSAGEAVAKPMVVVEPEAKGPPAIGVKPHSTEQSWVVDTGATSHMCKDLSLFVSLEPCVSTMETAANPLAIYGKGTVRFPVRDVQGTVRTIELKEVNFVPRIAHNLLSVKKALKNDGFSITIDETECRLRHGEGGYVVSARDTGSVELRTGHPGVNVMRELHKIYFESGATFSGYRYFVVFVDEYTRYLFTFLMKTRDELYHVYESLRRKVRKEINYVYSVVAVYDEEIMRVQSDNAKEYEKLARQVAQYGHLPCALWGEAVMTATYLINITPREAIDMRSPYQVWHHRIPTIKKLRVFGCSAYAWIPKDKRTKIEAHAVKCMFVGYDEEDRPDGPVDRFKARLVIKGFLQKYGVDYTEIFAPVVRMEILRLLLALAAAMDWEVEQMDVKTAFLNGYLEEEIYMEQPMGYTVLASELDIQ</sequence>
<feature type="compositionally biased region" description="Low complexity" evidence="4">
    <location>
        <begin position="395"/>
        <end position="404"/>
    </location>
</feature>
<feature type="region of interest" description="Disordered" evidence="4">
    <location>
        <begin position="370"/>
        <end position="404"/>
    </location>
</feature>
<dbReference type="InterPro" id="IPR057670">
    <property type="entry name" value="SH3_retrovirus"/>
</dbReference>
<reference evidence="8" key="1">
    <citation type="submission" date="2021-12" db="EMBL/GenBank/DDBJ databases">
        <title>Prjna785345.</title>
        <authorList>
            <person name="Rujirawat T."/>
            <person name="Krajaejun T."/>
        </authorList>
    </citation>
    <scope>NUCLEOTIDE SEQUENCE</scope>
    <source>
        <strain evidence="8">Pi057C3</strain>
    </source>
</reference>